<protein>
    <submittedName>
        <fullName evidence="1">Uncharacterized protein</fullName>
    </submittedName>
</protein>
<comment type="caution">
    <text evidence="1">The sequence shown here is derived from an EMBL/GenBank/DDBJ whole genome shotgun (WGS) entry which is preliminary data.</text>
</comment>
<accession>A0A9P8YJC8</accession>
<sequence length="63" mass="7163">MNGAACCQPVQGMFPRPIHTSPGPCECRQPGPWILGSRRRRHNCRAYLGCYYNPTTHRTPARH</sequence>
<name>A0A9P8YJC8_9PEZI</name>
<evidence type="ECO:0000313" key="2">
    <source>
        <dbReference type="Proteomes" id="UP000756346"/>
    </source>
</evidence>
<reference evidence="1" key="1">
    <citation type="journal article" date="2021" name="Nat. Commun.">
        <title>Genetic determinants of endophytism in the Arabidopsis root mycobiome.</title>
        <authorList>
            <person name="Mesny F."/>
            <person name="Miyauchi S."/>
            <person name="Thiergart T."/>
            <person name="Pickel B."/>
            <person name="Atanasova L."/>
            <person name="Karlsson M."/>
            <person name="Huettel B."/>
            <person name="Barry K.W."/>
            <person name="Haridas S."/>
            <person name="Chen C."/>
            <person name="Bauer D."/>
            <person name="Andreopoulos W."/>
            <person name="Pangilinan J."/>
            <person name="LaButti K."/>
            <person name="Riley R."/>
            <person name="Lipzen A."/>
            <person name="Clum A."/>
            <person name="Drula E."/>
            <person name="Henrissat B."/>
            <person name="Kohler A."/>
            <person name="Grigoriev I.V."/>
            <person name="Martin F.M."/>
            <person name="Hacquard S."/>
        </authorList>
    </citation>
    <scope>NUCLEOTIDE SEQUENCE</scope>
    <source>
        <strain evidence="1">MPI-CAGE-CH-0230</strain>
    </source>
</reference>
<dbReference type="Proteomes" id="UP000756346">
    <property type="component" value="Unassembled WGS sequence"/>
</dbReference>
<proteinExistence type="predicted"/>
<keyword evidence="2" id="KW-1185">Reference proteome</keyword>
<dbReference type="RefSeq" id="XP_046019400.1">
    <property type="nucleotide sequence ID" value="XM_046152531.1"/>
</dbReference>
<dbReference type="AlphaFoldDB" id="A0A9P8YJC8"/>
<dbReference type="EMBL" id="JAGTJQ010000001">
    <property type="protein sequence ID" value="KAH7041345.1"/>
    <property type="molecule type" value="Genomic_DNA"/>
</dbReference>
<dbReference type="GeneID" id="70182077"/>
<evidence type="ECO:0000313" key="1">
    <source>
        <dbReference type="EMBL" id="KAH7041345.1"/>
    </source>
</evidence>
<gene>
    <name evidence="1" type="ORF">B0I36DRAFT_312635</name>
</gene>
<organism evidence="1 2">
    <name type="scientific">Microdochium trichocladiopsis</name>
    <dbReference type="NCBI Taxonomy" id="1682393"/>
    <lineage>
        <taxon>Eukaryota</taxon>
        <taxon>Fungi</taxon>
        <taxon>Dikarya</taxon>
        <taxon>Ascomycota</taxon>
        <taxon>Pezizomycotina</taxon>
        <taxon>Sordariomycetes</taxon>
        <taxon>Xylariomycetidae</taxon>
        <taxon>Xylariales</taxon>
        <taxon>Microdochiaceae</taxon>
        <taxon>Microdochium</taxon>
    </lineage>
</organism>